<dbReference type="AlphaFoldDB" id="A0A5C1Q707"/>
<organism evidence="1 2">
    <name type="scientific">Thiospirochaeta perfilievii</name>
    <dbReference type="NCBI Taxonomy" id="252967"/>
    <lineage>
        <taxon>Bacteria</taxon>
        <taxon>Pseudomonadati</taxon>
        <taxon>Spirochaetota</taxon>
        <taxon>Spirochaetia</taxon>
        <taxon>Spirochaetales</taxon>
        <taxon>Spirochaetaceae</taxon>
        <taxon>Thiospirochaeta</taxon>
    </lineage>
</organism>
<sequence length="143" mass="14764">MVKKGIVILFFIVTTIGTASAVTVGGMGVFEPSGFTATASSGKVEVELSITALTNSALSLSADYTLAGAGIANGFSWNVAAGAGIGISDNYFGLNIIVPVELVFKIREILNGLDIYLQAKPIVPIIPKPTFDFEVGLGVRVGL</sequence>
<evidence type="ECO:0000313" key="2">
    <source>
        <dbReference type="Proteomes" id="UP000323824"/>
    </source>
</evidence>
<dbReference type="KEGG" id="sper:EW093_03415"/>
<keyword evidence="2" id="KW-1185">Reference proteome</keyword>
<proteinExistence type="predicted"/>
<protein>
    <submittedName>
        <fullName evidence="1">Uncharacterized protein</fullName>
    </submittedName>
</protein>
<accession>A0A5C1Q707</accession>
<name>A0A5C1Q707_9SPIO</name>
<dbReference type="EMBL" id="CP035807">
    <property type="protein sequence ID" value="QEN03785.1"/>
    <property type="molecule type" value="Genomic_DNA"/>
</dbReference>
<evidence type="ECO:0000313" key="1">
    <source>
        <dbReference type="EMBL" id="QEN03785.1"/>
    </source>
</evidence>
<gene>
    <name evidence="1" type="ORF">EW093_03415</name>
</gene>
<reference evidence="1 2" key="2">
    <citation type="submission" date="2019-09" db="EMBL/GenBank/DDBJ databases">
        <title>Complete Genome Sequence and Methylome Analysis of free living Spirochaetas.</title>
        <authorList>
            <person name="Leshcheva N."/>
            <person name="Mikheeva N."/>
        </authorList>
    </citation>
    <scope>NUCLEOTIDE SEQUENCE [LARGE SCALE GENOMIC DNA]</scope>
    <source>
        <strain evidence="1 2">P</strain>
    </source>
</reference>
<dbReference type="RefSeq" id="WP_149567043.1">
    <property type="nucleotide sequence ID" value="NZ_CP035807.1"/>
</dbReference>
<reference evidence="1 2" key="1">
    <citation type="submission" date="2019-02" db="EMBL/GenBank/DDBJ databases">
        <authorList>
            <person name="Fomenkov A."/>
            <person name="Dubinina G."/>
            <person name="Grabovich M."/>
            <person name="Vincze T."/>
            <person name="Roberts R.J."/>
        </authorList>
    </citation>
    <scope>NUCLEOTIDE SEQUENCE [LARGE SCALE GENOMIC DNA]</scope>
    <source>
        <strain evidence="1 2">P</strain>
    </source>
</reference>
<dbReference type="Proteomes" id="UP000323824">
    <property type="component" value="Chromosome"/>
</dbReference>